<proteinExistence type="predicted"/>
<dbReference type="AlphaFoldDB" id="A0A437APH4"/>
<reference evidence="1 2" key="1">
    <citation type="submission" date="2018-10" db="EMBL/GenBank/DDBJ databases">
        <title>Draft genome sequence of the microsporidian Tubulinosema ratisbonensis.</title>
        <authorList>
            <person name="Polonais V."/>
            <person name="Peyretaillade E."/>
            <person name="Niehus S."/>
            <person name="Wawrzyniak I."/>
            <person name="Franchet A."/>
            <person name="Gaspin C."/>
            <person name="Reichstadt M."/>
            <person name="Belser C."/>
            <person name="Labadie K."/>
            <person name="Delbac F."/>
            <person name="Ferrandon D."/>
        </authorList>
    </citation>
    <scope>NUCLEOTIDE SEQUENCE [LARGE SCALE GENOMIC DNA]</scope>
    <source>
        <strain evidence="1 2">Franzen</strain>
    </source>
</reference>
<name>A0A437APH4_9MICR</name>
<evidence type="ECO:0000313" key="2">
    <source>
        <dbReference type="Proteomes" id="UP000282876"/>
    </source>
</evidence>
<protein>
    <submittedName>
        <fullName evidence="1">Uncharacterized protein</fullName>
    </submittedName>
</protein>
<dbReference type="VEuPathDB" id="MicrosporidiaDB:TUBRATIS_004880"/>
<keyword evidence="2" id="KW-1185">Reference proteome</keyword>
<accession>A0A437APH4</accession>
<organism evidence="1 2">
    <name type="scientific">Tubulinosema ratisbonensis</name>
    <dbReference type="NCBI Taxonomy" id="291195"/>
    <lineage>
        <taxon>Eukaryota</taxon>
        <taxon>Fungi</taxon>
        <taxon>Fungi incertae sedis</taxon>
        <taxon>Microsporidia</taxon>
        <taxon>Tubulinosematoidea</taxon>
        <taxon>Tubulinosematidae</taxon>
        <taxon>Tubulinosema</taxon>
    </lineage>
</organism>
<comment type="caution">
    <text evidence="1">The sequence shown here is derived from an EMBL/GenBank/DDBJ whole genome shotgun (WGS) entry which is preliminary data.</text>
</comment>
<dbReference type="Proteomes" id="UP000282876">
    <property type="component" value="Unassembled WGS sequence"/>
</dbReference>
<sequence length="241" mass="28703">MKTYKIFIFILKYYFTKTNIKNILTTTPKYKTENNPINKHKHQTLYTLKKERLKINAGMSKVEDNFKTNTSYIFIEHVLYTEFEKFRSIFDDIFCILNEIDTETNKNLTNLGEKLRKVLFKFKAIYKCFKQKIKMLIPIQETVFISTINKTNNSDYIIFMDLINKLVNNLEILLSNFTVVKDDCSQMKILIDEIKNILTNLLDYNNTYKRINELKSCIKQPNKGKGIRKNVRFVEEGFYVD</sequence>
<dbReference type="EMBL" id="RCSS01000108">
    <property type="protein sequence ID" value="RVD92988.1"/>
    <property type="molecule type" value="Genomic_DNA"/>
</dbReference>
<evidence type="ECO:0000313" key="1">
    <source>
        <dbReference type="EMBL" id="RVD92988.1"/>
    </source>
</evidence>
<gene>
    <name evidence="1" type="ORF">TUBRATIS_004880</name>
</gene>